<dbReference type="Proteomes" id="UP000077363">
    <property type="component" value="Chromosome"/>
</dbReference>
<reference evidence="7 8" key="1">
    <citation type="submission" date="2015-01" db="EMBL/GenBank/DDBJ databases">
        <title>Deinococcus puniceus/DY1/ whole genome sequencing.</title>
        <authorList>
            <person name="Kim M.K."/>
            <person name="Srinivasan S."/>
            <person name="Lee J.-J."/>
        </authorList>
    </citation>
    <scope>NUCLEOTIDE SEQUENCE [LARGE SCALE GENOMIC DNA]</scope>
    <source>
        <strain evidence="7 8">DY1</strain>
    </source>
</reference>
<dbReference type="GO" id="GO:0030170">
    <property type="term" value="F:pyridoxal phosphate binding"/>
    <property type="evidence" value="ECO:0007669"/>
    <property type="project" value="InterPro"/>
</dbReference>
<dbReference type="InterPro" id="IPR015422">
    <property type="entry name" value="PyrdxlP-dep_Trfase_small"/>
</dbReference>
<dbReference type="InterPro" id="IPR015424">
    <property type="entry name" value="PyrdxlP-dep_Trfase"/>
</dbReference>
<dbReference type="GO" id="GO:0047804">
    <property type="term" value="F:cysteine-S-conjugate beta-lyase activity"/>
    <property type="evidence" value="ECO:0007669"/>
    <property type="project" value="UniProtKB-EC"/>
</dbReference>
<evidence type="ECO:0000256" key="3">
    <source>
        <dbReference type="ARBA" id="ARBA00022898"/>
    </source>
</evidence>
<dbReference type="OrthoDB" id="9802872at2"/>
<evidence type="ECO:0000313" key="7">
    <source>
        <dbReference type="EMBL" id="ANE44079.1"/>
    </source>
</evidence>
<dbReference type="GO" id="GO:0008483">
    <property type="term" value="F:transaminase activity"/>
    <property type="evidence" value="ECO:0007669"/>
    <property type="project" value="UniProtKB-KW"/>
</dbReference>
<name>A0A172TAM9_9DEIO</name>
<dbReference type="Gene3D" id="3.40.640.10">
    <property type="entry name" value="Type I PLP-dependent aspartate aminotransferase-like (Major domain)"/>
    <property type="match status" value="1"/>
</dbReference>
<dbReference type="EMBL" id="CP011387">
    <property type="protein sequence ID" value="ANE44079.1"/>
    <property type="molecule type" value="Genomic_DNA"/>
</dbReference>
<keyword evidence="7" id="KW-0808">Transferase</keyword>
<dbReference type="PATRIC" id="fig|1182568.3.peg.2113"/>
<evidence type="ECO:0000256" key="2">
    <source>
        <dbReference type="ARBA" id="ARBA00012224"/>
    </source>
</evidence>
<feature type="domain" description="Aminotransferase class I/classII large" evidence="6">
    <location>
        <begin position="40"/>
        <end position="395"/>
    </location>
</feature>
<dbReference type="EC" id="4.4.1.13" evidence="2"/>
<dbReference type="Pfam" id="PF00155">
    <property type="entry name" value="Aminotran_1_2"/>
    <property type="match status" value="1"/>
</dbReference>
<dbReference type="PANTHER" id="PTHR43525">
    <property type="entry name" value="PROTEIN MALY"/>
    <property type="match status" value="1"/>
</dbReference>
<evidence type="ECO:0000313" key="8">
    <source>
        <dbReference type="Proteomes" id="UP000077363"/>
    </source>
</evidence>
<dbReference type="InterPro" id="IPR004839">
    <property type="entry name" value="Aminotransferase_I/II_large"/>
</dbReference>
<dbReference type="STRING" id="1182568.SU48_10165"/>
<evidence type="ECO:0000259" key="6">
    <source>
        <dbReference type="Pfam" id="PF00155"/>
    </source>
</evidence>
<evidence type="ECO:0000256" key="1">
    <source>
        <dbReference type="ARBA" id="ARBA00001933"/>
    </source>
</evidence>
<evidence type="ECO:0000256" key="5">
    <source>
        <dbReference type="ARBA" id="ARBA00037974"/>
    </source>
</evidence>
<gene>
    <name evidence="7" type="ORF">SU48_10165</name>
</gene>
<dbReference type="AlphaFoldDB" id="A0A172TAM9"/>
<dbReference type="PANTHER" id="PTHR43525:SF1">
    <property type="entry name" value="PROTEIN MALY"/>
    <property type="match status" value="1"/>
</dbReference>
<sequence length="405" mass="44101">MTGLHSPEVSVLETTDVYSHLDPAALRHADSLKWTLYGEDVIPMWVADMDYPVAPAILNALQDRLTRGLGYPQLMGDPLLTRLIQEKAATQGLTDLPAEGVALLPGVVPGIFAAVHALTAPGDGVLTMLPVYHPFHLSINDQRRVVQAAALKDSGTRWEIDWEALEGAVTPSTRLMLLCHPHNPTGRVWNAEELGKLRDFALKHNLYVCSDELHADLSFADALFESFAADPRVRGRTVTLTGPCKAFNTAGLGIGAMLSHDAALIKRLKTAVGGLMGHPSALSITMWQAALQEGGPWLAETVAYLRGNRDLLQAFLAERFPYIKSYAVESTYLAWLDVRSHPHAGDIQQVLLEQARVAIHNGPVFAPDPQKADYQGFIRVNFATSRALLTEALERMAGVLGGDVE</sequence>
<keyword evidence="4" id="KW-0456">Lyase</keyword>
<organism evidence="7 8">
    <name type="scientific">Deinococcus puniceus</name>
    <dbReference type="NCBI Taxonomy" id="1182568"/>
    <lineage>
        <taxon>Bacteria</taxon>
        <taxon>Thermotogati</taxon>
        <taxon>Deinococcota</taxon>
        <taxon>Deinococci</taxon>
        <taxon>Deinococcales</taxon>
        <taxon>Deinococcaceae</taxon>
        <taxon>Deinococcus</taxon>
    </lineage>
</organism>
<protein>
    <recommendedName>
        <fullName evidence="2">cysteine-S-conjugate beta-lyase</fullName>
        <ecNumber evidence="2">4.4.1.13</ecNumber>
    </recommendedName>
</protein>
<evidence type="ECO:0000256" key="4">
    <source>
        <dbReference type="ARBA" id="ARBA00023239"/>
    </source>
</evidence>
<dbReference type="Gene3D" id="3.90.1150.10">
    <property type="entry name" value="Aspartate Aminotransferase, domain 1"/>
    <property type="match status" value="1"/>
</dbReference>
<keyword evidence="7" id="KW-0032">Aminotransferase</keyword>
<comment type="similarity">
    <text evidence="5">Belongs to the class-II pyridoxal-phosphate-dependent aminotransferase family. MalY/PatB cystathionine beta-lyase subfamily.</text>
</comment>
<dbReference type="RefSeq" id="WP_064015157.1">
    <property type="nucleotide sequence ID" value="NZ_CP011387.1"/>
</dbReference>
<dbReference type="CDD" id="cd00609">
    <property type="entry name" value="AAT_like"/>
    <property type="match status" value="1"/>
</dbReference>
<dbReference type="SUPFAM" id="SSF53383">
    <property type="entry name" value="PLP-dependent transferases"/>
    <property type="match status" value="1"/>
</dbReference>
<proteinExistence type="inferred from homology"/>
<comment type="cofactor">
    <cofactor evidence="1">
        <name>pyridoxal 5'-phosphate</name>
        <dbReference type="ChEBI" id="CHEBI:597326"/>
    </cofactor>
</comment>
<dbReference type="InterPro" id="IPR051798">
    <property type="entry name" value="Class-II_PLP-Dep_Aminotrans"/>
</dbReference>
<dbReference type="KEGG" id="dpu:SU48_10165"/>
<accession>A0A172TAM9</accession>
<dbReference type="InterPro" id="IPR015421">
    <property type="entry name" value="PyrdxlP-dep_Trfase_major"/>
</dbReference>
<keyword evidence="3" id="KW-0663">Pyridoxal phosphate</keyword>
<keyword evidence="8" id="KW-1185">Reference proteome</keyword>